<evidence type="ECO:0000313" key="2">
    <source>
        <dbReference type="EMBL" id="CAG7599222.1"/>
    </source>
</evidence>
<dbReference type="Proteomes" id="UP000693672">
    <property type="component" value="Unassembled WGS sequence"/>
</dbReference>
<accession>A0A916JUE8</accession>
<dbReference type="Pfam" id="PF03009">
    <property type="entry name" value="GDPD"/>
    <property type="match status" value="1"/>
</dbReference>
<organism evidence="2 3">
    <name type="scientific">Paenibacillus solanacearum</name>
    <dbReference type="NCBI Taxonomy" id="2048548"/>
    <lineage>
        <taxon>Bacteria</taxon>
        <taxon>Bacillati</taxon>
        <taxon>Bacillota</taxon>
        <taxon>Bacilli</taxon>
        <taxon>Bacillales</taxon>
        <taxon>Paenibacillaceae</taxon>
        <taxon>Paenibacillus</taxon>
    </lineage>
</organism>
<reference evidence="2" key="1">
    <citation type="submission" date="2021-06" db="EMBL/GenBank/DDBJ databases">
        <authorList>
            <person name="Criscuolo A."/>
        </authorList>
    </citation>
    <scope>NUCLEOTIDE SEQUENCE</scope>
    <source>
        <strain evidence="2">CIP111600</strain>
    </source>
</reference>
<dbReference type="AlphaFoldDB" id="A0A916JUE8"/>
<gene>
    <name evidence="2" type="ORF">PAESOLCIP111_00294</name>
</gene>
<sequence length="242" mass="27732">MTIKGIAHRGYPTVHPENTLSSFQAALDAHYSHLELDVHLSKDGIPVVIHDATINRMCNGKGRVKDYTLEELKRFTVGEQETIPTLEEALRLCQGRISVFLELKQIGQAYEGIEEKALDVIRRLNVTDQIIVTSFDHYSLMKMRELDQGIDIGLILGCLSPCVFPFMKQLRSRYLWMSHKHLTKAYVQECVEQGIQVIANPIDTEEVMNKLLQQYPSALASTNMLEQWQRFYEQNREALGQP</sequence>
<dbReference type="PANTHER" id="PTHR46211:SF1">
    <property type="entry name" value="GLYCEROPHOSPHODIESTER PHOSPHODIESTERASE, CYTOPLASMIC"/>
    <property type="match status" value="1"/>
</dbReference>
<feature type="domain" description="GP-PDE" evidence="1">
    <location>
        <begin position="3"/>
        <end position="232"/>
    </location>
</feature>
<dbReference type="PANTHER" id="PTHR46211">
    <property type="entry name" value="GLYCEROPHOSPHORYL DIESTER PHOSPHODIESTERASE"/>
    <property type="match status" value="1"/>
</dbReference>
<dbReference type="InterPro" id="IPR030395">
    <property type="entry name" value="GP_PDE_dom"/>
</dbReference>
<dbReference type="EMBL" id="CAJVAS010000001">
    <property type="protein sequence ID" value="CAG7599222.1"/>
    <property type="molecule type" value="Genomic_DNA"/>
</dbReference>
<comment type="caution">
    <text evidence="2">The sequence shown here is derived from an EMBL/GenBank/DDBJ whole genome shotgun (WGS) entry which is preliminary data.</text>
</comment>
<dbReference type="RefSeq" id="WP_218090112.1">
    <property type="nucleotide sequence ID" value="NZ_CAJVAS010000001.1"/>
</dbReference>
<dbReference type="PROSITE" id="PS51704">
    <property type="entry name" value="GP_PDE"/>
    <property type="match status" value="1"/>
</dbReference>
<name>A0A916JUE8_9BACL</name>
<evidence type="ECO:0000313" key="3">
    <source>
        <dbReference type="Proteomes" id="UP000693672"/>
    </source>
</evidence>
<dbReference type="GO" id="GO:0008081">
    <property type="term" value="F:phosphoric diester hydrolase activity"/>
    <property type="evidence" value="ECO:0007669"/>
    <property type="project" value="InterPro"/>
</dbReference>
<protein>
    <recommendedName>
        <fullName evidence="1">GP-PDE domain-containing protein</fullName>
    </recommendedName>
</protein>
<proteinExistence type="predicted"/>
<keyword evidence="3" id="KW-1185">Reference proteome</keyword>
<dbReference type="GO" id="GO:0006629">
    <property type="term" value="P:lipid metabolic process"/>
    <property type="evidence" value="ECO:0007669"/>
    <property type="project" value="InterPro"/>
</dbReference>
<evidence type="ECO:0000259" key="1">
    <source>
        <dbReference type="PROSITE" id="PS51704"/>
    </source>
</evidence>